<protein>
    <recommendedName>
        <fullName evidence="2">Retrovirus-related Pol polyprotein from transposon TNT 1-94-like beta-barrel domain-containing protein</fullName>
    </recommendedName>
</protein>
<feature type="region of interest" description="Disordered" evidence="1">
    <location>
        <begin position="250"/>
        <end position="270"/>
    </location>
</feature>
<dbReference type="PANTHER" id="PTHR47592:SF27">
    <property type="entry name" value="OS08G0421700 PROTEIN"/>
    <property type="match status" value="1"/>
</dbReference>
<keyword evidence="4" id="KW-1185">Reference proteome</keyword>
<evidence type="ECO:0000256" key="1">
    <source>
        <dbReference type="SAM" id="MobiDB-lite"/>
    </source>
</evidence>
<dbReference type="Pfam" id="PF14223">
    <property type="entry name" value="Retrotran_gag_2"/>
    <property type="match status" value="1"/>
</dbReference>
<dbReference type="InterPro" id="IPR054722">
    <property type="entry name" value="PolX-like_BBD"/>
</dbReference>
<dbReference type="Pfam" id="PF22936">
    <property type="entry name" value="Pol_BBD"/>
    <property type="match status" value="1"/>
</dbReference>
<evidence type="ECO:0000313" key="4">
    <source>
        <dbReference type="Proteomes" id="UP001358586"/>
    </source>
</evidence>
<reference evidence="3 4" key="1">
    <citation type="submission" date="2023-03" db="EMBL/GenBank/DDBJ databases">
        <title>WGS of Gossypium arboreum.</title>
        <authorList>
            <person name="Yu D."/>
        </authorList>
    </citation>
    <scope>NUCLEOTIDE SEQUENCE [LARGE SCALE GENOMIC DNA]</scope>
    <source>
        <tissue evidence="3">Leaf</tissue>
    </source>
</reference>
<accession>A0ABR0N1R6</accession>
<dbReference type="EMBL" id="JARKNE010000011">
    <property type="protein sequence ID" value="KAK5784322.1"/>
    <property type="molecule type" value="Genomic_DNA"/>
</dbReference>
<proteinExistence type="predicted"/>
<evidence type="ECO:0000259" key="2">
    <source>
        <dbReference type="Pfam" id="PF22936"/>
    </source>
</evidence>
<dbReference type="PANTHER" id="PTHR47592">
    <property type="entry name" value="PBF68 PROTEIN"/>
    <property type="match status" value="1"/>
</dbReference>
<comment type="caution">
    <text evidence="3">The sequence shown here is derived from an EMBL/GenBank/DDBJ whole genome shotgun (WGS) entry which is preliminary data.</text>
</comment>
<evidence type="ECO:0000313" key="3">
    <source>
        <dbReference type="EMBL" id="KAK5784322.1"/>
    </source>
</evidence>
<organism evidence="3 4">
    <name type="scientific">Gossypium arboreum</name>
    <name type="common">Tree cotton</name>
    <name type="synonym">Gossypium nanking</name>
    <dbReference type="NCBI Taxonomy" id="29729"/>
    <lineage>
        <taxon>Eukaryota</taxon>
        <taxon>Viridiplantae</taxon>
        <taxon>Streptophyta</taxon>
        <taxon>Embryophyta</taxon>
        <taxon>Tracheophyta</taxon>
        <taxon>Spermatophyta</taxon>
        <taxon>Magnoliopsida</taxon>
        <taxon>eudicotyledons</taxon>
        <taxon>Gunneridae</taxon>
        <taxon>Pentapetalae</taxon>
        <taxon>rosids</taxon>
        <taxon>malvids</taxon>
        <taxon>Malvales</taxon>
        <taxon>Malvaceae</taxon>
        <taxon>Malvoideae</taxon>
        <taxon>Gossypium</taxon>
    </lineage>
</organism>
<name>A0ABR0N1R6_GOSAR</name>
<sequence length="522" mass="59634">MSHMSNNSSNSKTKVIVVAQVKAQAASQTLPMTMSHNEKAAKFTGENFKTWQQKMLFYLTMLNMIKFLKDDLPIFREDNEDAITVFNIAKAWNTSDFLGHNYILNSLSDELYEIYSIKKMTKEFCESLDCKYKTEDSGAKKFLVAKFLNFVMVDSKAVVNQVQEFQLIIHGILAEGMEISESFQVAAIIEKLPPAWNDFKNYLKHKRKKMIVEDMIVKPQIEEDNRGATKRLNRATNLKFSKANVVEVNKDSKKRKHSQTGSKLGPKDDVFKKPEFQEKYFNCNKMGHKSSDCRLPKRVRINEANAVENISKEVFDLDLCAVISEVNLVDSNPREWWLDISATRYICCNKYSFVELVPCEKGEKLYMGNAATSNIEGKSTVILKLTSGKELKLQNVLYVPDIHGIIHEVTPLYSSQSNGESIDQVEYARIIGSLMYLMSCTRPDITFTVSSLSIFTSNLGENHWKAIVRVLRCLRYTRNYGLHYSRDLAVLKGFYDASWISDIQDTKCTSDYIFTLGRGAVS</sequence>
<gene>
    <name evidence="3" type="ORF">PVK06_038845</name>
</gene>
<dbReference type="Proteomes" id="UP001358586">
    <property type="component" value="Chromosome 11"/>
</dbReference>
<feature type="domain" description="Retrovirus-related Pol polyprotein from transposon TNT 1-94-like beta-barrel" evidence="2">
    <location>
        <begin position="336"/>
        <end position="403"/>
    </location>
</feature>